<proteinExistence type="predicted"/>
<keyword evidence="3" id="KW-1185">Reference proteome</keyword>
<dbReference type="HOGENOM" id="CLU_2922919_0_0_1"/>
<evidence type="ECO:0000313" key="3">
    <source>
        <dbReference type="Proteomes" id="UP000027265"/>
    </source>
</evidence>
<accession>A0A067Q3K5</accession>
<dbReference type="AlphaFoldDB" id="A0A067Q3K5"/>
<feature type="region of interest" description="Disordered" evidence="1">
    <location>
        <begin position="38"/>
        <end position="61"/>
    </location>
</feature>
<feature type="compositionally biased region" description="Polar residues" evidence="1">
    <location>
        <begin position="38"/>
        <end position="47"/>
    </location>
</feature>
<dbReference type="InParanoid" id="A0A067Q3K5"/>
<evidence type="ECO:0000256" key="1">
    <source>
        <dbReference type="SAM" id="MobiDB-lite"/>
    </source>
</evidence>
<gene>
    <name evidence="2" type="ORF">JAAARDRAFT_31009</name>
</gene>
<protein>
    <submittedName>
        <fullName evidence="2">Uncharacterized protein</fullName>
    </submittedName>
</protein>
<evidence type="ECO:0000313" key="2">
    <source>
        <dbReference type="EMBL" id="KDQ61554.1"/>
    </source>
</evidence>
<organism evidence="2 3">
    <name type="scientific">Jaapia argillacea MUCL 33604</name>
    <dbReference type="NCBI Taxonomy" id="933084"/>
    <lineage>
        <taxon>Eukaryota</taxon>
        <taxon>Fungi</taxon>
        <taxon>Dikarya</taxon>
        <taxon>Basidiomycota</taxon>
        <taxon>Agaricomycotina</taxon>
        <taxon>Agaricomycetes</taxon>
        <taxon>Agaricomycetidae</taxon>
        <taxon>Jaapiales</taxon>
        <taxon>Jaapiaceae</taxon>
        <taxon>Jaapia</taxon>
    </lineage>
</organism>
<name>A0A067Q3K5_9AGAM</name>
<dbReference type="Proteomes" id="UP000027265">
    <property type="component" value="Unassembled WGS sequence"/>
</dbReference>
<reference evidence="3" key="1">
    <citation type="journal article" date="2014" name="Proc. Natl. Acad. Sci. U.S.A.">
        <title>Extensive sampling of basidiomycete genomes demonstrates inadequacy of the white-rot/brown-rot paradigm for wood decay fungi.</title>
        <authorList>
            <person name="Riley R."/>
            <person name="Salamov A.A."/>
            <person name="Brown D.W."/>
            <person name="Nagy L.G."/>
            <person name="Floudas D."/>
            <person name="Held B.W."/>
            <person name="Levasseur A."/>
            <person name="Lombard V."/>
            <person name="Morin E."/>
            <person name="Otillar R."/>
            <person name="Lindquist E.A."/>
            <person name="Sun H."/>
            <person name="LaButti K.M."/>
            <person name="Schmutz J."/>
            <person name="Jabbour D."/>
            <person name="Luo H."/>
            <person name="Baker S.E."/>
            <person name="Pisabarro A.G."/>
            <person name="Walton J.D."/>
            <person name="Blanchette R.A."/>
            <person name="Henrissat B."/>
            <person name="Martin F."/>
            <person name="Cullen D."/>
            <person name="Hibbett D.S."/>
            <person name="Grigoriev I.V."/>
        </authorList>
    </citation>
    <scope>NUCLEOTIDE SEQUENCE [LARGE SCALE GENOMIC DNA]</scope>
    <source>
        <strain evidence="3">MUCL 33604</strain>
    </source>
</reference>
<dbReference type="EMBL" id="KL197712">
    <property type="protein sequence ID" value="KDQ61554.1"/>
    <property type="molecule type" value="Genomic_DNA"/>
</dbReference>
<sequence length="61" mass="7342">MYHWKNWQKAGITRHYSYNLSPMTTWVERETSQQISYETITSNNGIRQNRRYRQSSPSEGS</sequence>